<evidence type="ECO:0000313" key="1">
    <source>
        <dbReference type="EMBL" id="GDY54685.1"/>
    </source>
</evidence>
<evidence type="ECO:0000313" key="2">
    <source>
        <dbReference type="Proteomes" id="UP000301309"/>
    </source>
</evidence>
<dbReference type="EMBL" id="BJHW01000001">
    <property type="protein sequence ID" value="GDY54685.1"/>
    <property type="molecule type" value="Genomic_DNA"/>
</dbReference>
<comment type="caution">
    <text evidence="1">The sequence shown here is derived from an EMBL/GenBank/DDBJ whole genome shotgun (WGS) entry which is preliminary data.</text>
</comment>
<sequence>MASSRNTVIAPIGSSGQSLSATGRVERYGTSWAPVGLMTSAIRGSLAYVTRCPRATSSRMISRLGRVWLMAGMPTMAIWARRRDMRNHSFQVYGEMDTTARRSGGVAGARGETACQP</sequence>
<dbReference type="AlphaFoldDB" id="A0A4D4L0H4"/>
<protein>
    <submittedName>
        <fullName evidence="1">Uncharacterized protein</fullName>
    </submittedName>
</protein>
<name>A0A4D4L0H4_STRVO</name>
<reference evidence="1 2" key="1">
    <citation type="journal article" date="2020" name="Int. J. Syst. Evol. Microbiol.">
        <title>Reclassification of Streptomyces castelarensis and Streptomyces sporoclivatus as later heterotypic synonyms of Streptomyces antimycoticus.</title>
        <authorList>
            <person name="Komaki H."/>
            <person name="Tamura T."/>
        </authorList>
    </citation>
    <scope>NUCLEOTIDE SEQUENCE [LARGE SCALE GENOMIC DNA]</scope>
    <source>
        <strain evidence="1 2">NBRC 13459</strain>
    </source>
</reference>
<keyword evidence="2" id="KW-1185">Reference proteome</keyword>
<accession>A0A4D4L0H4</accession>
<proteinExistence type="predicted"/>
<organism evidence="1 2">
    <name type="scientific">Streptomyces violaceusniger</name>
    <dbReference type="NCBI Taxonomy" id="68280"/>
    <lineage>
        <taxon>Bacteria</taxon>
        <taxon>Bacillati</taxon>
        <taxon>Actinomycetota</taxon>
        <taxon>Actinomycetes</taxon>
        <taxon>Kitasatosporales</taxon>
        <taxon>Streptomycetaceae</taxon>
        <taxon>Streptomyces</taxon>
        <taxon>Streptomyces violaceusniger group</taxon>
    </lineage>
</organism>
<dbReference type="Proteomes" id="UP000301309">
    <property type="component" value="Unassembled WGS sequence"/>
</dbReference>
<gene>
    <name evidence="1" type="ORF">SVIO_053080</name>
</gene>